<keyword evidence="1" id="KW-1133">Transmembrane helix</keyword>
<reference evidence="2 3" key="1">
    <citation type="submission" date="2020-02" db="EMBL/GenBank/DDBJ databases">
        <title>Genome sequence of the type strain CGMCC 1.15528 of Mesorhizobium zhangyense.</title>
        <authorList>
            <person name="Gao J."/>
            <person name="Sun J."/>
        </authorList>
    </citation>
    <scope>NUCLEOTIDE SEQUENCE [LARGE SCALE GENOMIC DNA]</scope>
    <source>
        <strain evidence="2 3">CGMCC 1.15528</strain>
    </source>
</reference>
<dbReference type="AlphaFoldDB" id="A0A7C9R8B2"/>
<evidence type="ECO:0000256" key="1">
    <source>
        <dbReference type="SAM" id="Phobius"/>
    </source>
</evidence>
<dbReference type="EMBL" id="JAAKZG010000005">
    <property type="protein sequence ID" value="NGN41998.1"/>
    <property type="molecule type" value="Genomic_DNA"/>
</dbReference>
<dbReference type="PANTHER" id="PTHR40590">
    <property type="entry name" value="CYTOPLASMIC PROTEIN-RELATED"/>
    <property type="match status" value="1"/>
</dbReference>
<proteinExistence type="predicted"/>
<evidence type="ECO:0000313" key="2">
    <source>
        <dbReference type="EMBL" id="NGN41998.1"/>
    </source>
</evidence>
<accession>A0A7C9R8B2</accession>
<gene>
    <name evidence="2" type="ORF">G6N74_13080</name>
</gene>
<comment type="caution">
    <text evidence="2">The sequence shown here is derived from an EMBL/GenBank/DDBJ whole genome shotgun (WGS) entry which is preliminary data.</text>
</comment>
<dbReference type="InterPro" id="IPR002816">
    <property type="entry name" value="TraB/PrgY/GumN_fam"/>
</dbReference>
<protein>
    <submittedName>
        <fullName evidence="2">Polysaccharide biosynthesis protein GumN</fullName>
    </submittedName>
</protein>
<dbReference type="InterPro" id="IPR047111">
    <property type="entry name" value="YbaP-like"/>
</dbReference>
<dbReference type="Proteomes" id="UP000481252">
    <property type="component" value="Unassembled WGS sequence"/>
</dbReference>
<dbReference type="PANTHER" id="PTHR40590:SF1">
    <property type="entry name" value="CYTOPLASMIC PROTEIN"/>
    <property type="match status" value="1"/>
</dbReference>
<feature type="transmembrane region" description="Helical" evidence="1">
    <location>
        <begin position="12"/>
        <end position="38"/>
    </location>
</feature>
<sequence>MKRLPAIADRTALTALALVVALNVLFLISFVVVTLLAMGKAHAEAPACKGTDMLVALQKSDPALLEKIKLEAAQTVNGQGLLWKLEKPGEKPSFLFGTMHMTDPRVTSLTPAAQKAFDAADTVVIETTEVLDQAKMMAAIMKEPDLTMFTDGTTLTSLLSPEDAATVDKALEARGIPPASVAKMKPWMLSAVVALPACELARKAQGAPVLDIKLAKDAEAQGKTLEGLETITDQLRAMASLPLDFHMKGLVETLKLGDRMDDVTETMIVLYQKGEIGMFWPLFRAVLPSGESDDAGYADFEETMVTARNRVMVEHAEPILARGNAFIAVGALHLPGDNGLVELFRKDGFTVTVADR</sequence>
<evidence type="ECO:0000313" key="3">
    <source>
        <dbReference type="Proteomes" id="UP000481252"/>
    </source>
</evidence>
<keyword evidence="1" id="KW-0472">Membrane</keyword>
<keyword evidence="3" id="KW-1185">Reference proteome</keyword>
<dbReference type="RefSeq" id="WP_165117990.1">
    <property type="nucleotide sequence ID" value="NZ_JAAKZG010000005.1"/>
</dbReference>
<dbReference type="CDD" id="cd14789">
    <property type="entry name" value="Tiki"/>
    <property type="match status" value="1"/>
</dbReference>
<dbReference type="Pfam" id="PF01963">
    <property type="entry name" value="TraB_PrgY_gumN"/>
    <property type="match status" value="1"/>
</dbReference>
<keyword evidence="1" id="KW-0812">Transmembrane</keyword>
<name>A0A7C9R8B2_9HYPH</name>
<organism evidence="2 3">
    <name type="scientific">Mesorhizobium zhangyense</name>
    <dbReference type="NCBI Taxonomy" id="1776730"/>
    <lineage>
        <taxon>Bacteria</taxon>
        <taxon>Pseudomonadati</taxon>
        <taxon>Pseudomonadota</taxon>
        <taxon>Alphaproteobacteria</taxon>
        <taxon>Hyphomicrobiales</taxon>
        <taxon>Phyllobacteriaceae</taxon>
        <taxon>Mesorhizobium</taxon>
    </lineage>
</organism>